<feature type="region of interest" description="Disordered" evidence="1">
    <location>
        <begin position="60"/>
        <end position="163"/>
    </location>
</feature>
<feature type="compositionally biased region" description="Polar residues" evidence="1">
    <location>
        <begin position="113"/>
        <end position="140"/>
    </location>
</feature>
<evidence type="ECO:0000313" key="3">
    <source>
        <dbReference type="Proteomes" id="UP000515131"/>
    </source>
</evidence>
<evidence type="ECO:0000259" key="2">
    <source>
        <dbReference type="PROSITE" id="PS50838"/>
    </source>
</evidence>
<dbReference type="InterPro" id="IPR041899">
    <property type="entry name" value="MAGE_WH2"/>
</dbReference>
<dbReference type="KEGG" id="pcoo:112870606"/>
<dbReference type="PANTHER" id="PTHR11736:SF84">
    <property type="entry name" value="MELANOMA-ASSOCIATED ANTIGEN C2"/>
    <property type="match status" value="1"/>
</dbReference>
<dbReference type="SMART" id="SM01373">
    <property type="entry name" value="MAGE"/>
    <property type="match status" value="1"/>
</dbReference>
<dbReference type="InterPro" id="IPR041898">
    <property type="entry name" value="MAGE_WH1"/>
</dbReference>
<keyword evidence="3" id="KW-1185">Reference proteome</keyword>
<dbReference type="RefSeq" id="XP_025789516.1">
    <property type="nucleotide sequence ID" value="XM_025933731.1"/>
</dbReference>
<dbReference type="PROSITE" id="PS50838">
    <property type="entry name" value="MAGE"/>
    <property type="match status" value="1"/>
</dbReference>
<name>A0A6P6IMP6_PUMCO</name>
<dbReference type="GO" id="GO:0000122">
    <property type="term" value="P:negative regulation of transcription by RNA polymerase II"/>
    <property type="evidence" value="ECO:0007669"/>
    <property type="project" value="TreeGrafter"/>
</dbReference>
<evidence type="ECO:0000256" key="1">
    <source>
        <dbReference type="SAM" id="MobiDB-lite"/>
    </source>
</evidence>
<dbReference type="Gene3D" id="1.10.10.1200">
    <property type="entry name" value="MAGE homology domain, winged helix WH1 motif"/>
    <property type="match status" value="1"/>
</dbReference>
<dbReference type="GO" id="GO:0005634">
    <property type="term" value="C:nucleus"/>
    <property type="evidence" value="ECO:0007669"/>
    <property type="project" value="TreeGrafter"/>
</dbReference>
<gene>
    <name evidence="4" type="primary">LOC112870606</name>
</gene>
<dbReference type="Proteomes" id="UP000515131">
    <property type="component" value="Unplaced"/>
</dbReference>
<organism evidence="3 4">
    <name type="scientific">Puma concolor</name>
    <name type="common">Mountain lion</name>
    <name type="synonym">Felis concolor</name>
    <dbReference type="NCBI Taxonomy" id="9696"/>
    <lineage>
        <taxon>Eukaryota</taxon>
        <taxon>Metazoa</taxon>
        <taxon>Chordata</taxon>
        <taxon>Craniata</taxon>
        <taxon>Vertebrata</taxon>
        <taxon>Euteleostomi</taxon>
        <taxon>Mammalia</taxon>
        <taxon>Eutheria</taxon>
        <taxon>Laurasiatheria</taxon>
        <taxon>Carnivora</taxon>
        <taxon>Feliformia</taxon>
        <taxon>Felidae</taxon>
        <taxon>Felinae</taxon>
        <taxon>Puma</taxon>
    </lineage>
</organism>
<dbReference type="FunFam" id="1.10.10.1200:FF:000007">
    <property type="entry name" value="Melanoma-associated antigen C2"/>
    <property type="match status" value="1"/>
</dbReference>
<accession>A0A6P6IMP6</accession>
<feature type="compositionally biased region" description="Polar residues" evidence="1">
    <location>
        <begin position="148"/>
        <end position="160"/>
    </location>
</feature>
<protein>
    <submittedName>
        <fullName evidence="4">Melanoma-associated antigen 10-like</fullName>
    </submittedName>
</protein>
<dbReference type="InterPro" id="IPR037445">
    <property type="entry name" value="MAGE"/>
</dbReference>
<dbReference type="Gene3D" id="1.10.10.1210">
    <property type="entry name" value="MAGE homology domain, winged helix WH2 motif"/>
    <property type="match status" value="1"/>
</dbReference>
<dbReference type="PANTHER" id="PTHR11736">
    <property type="entry name" value="MELANOMA-ASSOCIATED ANTIGEN MAGE ANTIGEN"/>
    <property type="match status" value="1"/>
</dbReference>
<feature type="compositionally biased region" description="Low complexity" evidence="1">
    <location>
        <begin position="71"/>
        <end position="90"/>
    </location>
</feature>
<dbReference type="SMART" id="SM01392">
    <property type="entry name" value="MAGE_N"/>
    <property type="match status" value="1"/>
</dbReference>
<reference evidence="4" key="1">
    <citation type="submission" date="2025-08" db="UniProtKB">
        <authorList>
            <consortium name="RefSeq"/>
        </authorList>
    </citation>
    <scope>IDENTIFICATION</scope>
    <source>
        <tissue evidence="4">Blood</tissue>
    </source>
</reference>
<sequence length="388" mass="44101">MICDESRPVAPDLPPSRSHFYLLLPTRVIMLRSPKRPRLTLEPDFQAQNEIQDPAVAGVLTAEEEEEEETSSSCSFNFSYPSTSSSLPSSPVNLGSKEEKEVEEEEPEKEPATTLSPPQNPQSPCFFSVSRSTSEGGSNSQEEEDTCFPQTSIDTESSPTDPLDEKVADLVNFMILKYRLQEPVTQAELLMVIMKRYRKHFPVIFKKASKFMEVIFGIDMWEVDISVPSYIFVNSLDLTSVEVSSDTHGMPKNGLLIIILGVIFIEGNCIPEEDLWDFLNIMGVYPGREHFIYGEPRKLITTDWVYEHYLEYRQVPASNPPRYEFLWGPRAHAEITKVKVLEFLVKIKGIDPLSFSFWYGEALKYEKERPQARIGSGESTAAMFIAQR</sequence>
<dbReference type="InterPro" id="IPR002190">
    <property type="entry name" value="MHD_dom"/>
</dbReference>
<dbReference type="AlphaFoldDB" id="A0A6P6IMP6"/>
<dbReference type="GeneID" id="112870606"/>
<dbReference type="Pfam" id="PF01454">
    <property type="entry name" value="MAGE"/>
    <property type="match status" value="1"/>
</dbReference>
<dbReference type="InterPro" id="IPR021072">
    <property type="entry name" value="MAGE_N"/>
</dbReference>
<evidence type="ECO:0000313" key="4">
    <source>
        <dbReference type="RefSeq" id="XP_025789516.1"/>
    </source>
</evidence>
<proteinExistence type="predicted"/>
<dbReference type="FunFam" id="1.10.10.1210:FF:000001">
    <property type="entry name" value="melanoma-associated antigen D1"/>
    <property type="match status" value="1"/>
</dbReference>
<feature type="domain" description="MAGE" evidence="2">
    <location>
        <begin position="163"/>
        <end position="362"/>
    </location>
</feature>